<feature type="transmembrane region" description="Helical" evidence="1">
    <location>
        <begin position="202"/>
        <end position="218"/>
    </location>
</feature>
<evidence type="ECO:0000313" key="2">
    <source>
        <dbReference type="EMBL" id="PTX41945.1"/>
    </source>
</evidence>
<feature type="transmembrane region" description="Helical" evidence="1">
    <location>
        <begin position="37"/>
        <end position="55"/>
    </location>
</feature>
<sequence length="279" mass="31645">MKYLKNAFELYINSSIHVSLAVVAFTLITFFEHDLEIDYNLLFFIFLATVTGYNFVKYAGIAKLHHLSLAKNLRYIQIFSLICFLGLIYFTFQLKLSVLLATAILCAFTVFYAIPVFGEGKNLRSLPGLKIFIIGIVWAGSTVLLPLINAEKILGVDLMVDFIQRLMLVVVLTLPFEIRDLNFDNERLGTIPQKLGVYKTKVFGFVLILIIFSAELLQNSFKNTAFLALAIMLILSGVFLWKAGKDQGKYYSSFWVESLPLLYVGIYLLLNFFLLPVPS</sequence>
<keyword evidence="1" id="KW-0812">Transmembrane</keyword>
<keyword evidence="1" id="KW-0472">Membrane</keyword>
<organism evidence="2 3">
    <name type="scientific">Christiangramia gaetbulicola</name>
    <dbReference type="NCBI Taxonomy" id="703340"/>
    <lineage>
        <taxon>Bacteria</taxon>
        <taxon>Pseudomonadati</taxon>
        <taxon>Bacteroidota</taxon>
        <taxon>Flavobacteriia</taxon>
        <taxon>Flavobacteriales</taxon>
        <taxon>Flavobacteriaceae</taxon>
        <taxon>Christiangramia</taxon>
    </lineage>
</organism>
<feature type="transmembrane region" description="Helical" evidence="1">
    <location>
        <begin position="98"/>
        <end position="117"/>
    </location>
</feature>
<dbReference type="RefSeq" id="WP_108172274.1">
    <property type="nucleotide sequence ID" value="NZ_QBKQ01000003.1"/>
</dbReference>
<evidence type="ECO:0000313" key="3">
    <source>
        <dbReference type="Proteomes" id="UP000244174"/>
    </source>
</evidence>
<dbReference type="EMBL" id="QBKQ01000003">
    <property type="protein sequence ID" value="PTX41945.1"/>
    <property type="molecule type" value="Genomic_DNA"/>
</dbReference>
<dbReference type="Proteomes" id="UP000244174">
    <property type="component" value="Unassembled WGS sequence"/>
</dbReference>
<feature type="transmembrane region" description="Helical" evidence="1">
    <location>
        <begin position="12"/>
        <end position="31"/>
    </location>
</feature>
<feature type="transmembrane region" description="Helical" evidence="1">
    <location>
        <begin position="75"/>
        <end position="92"/>
    </location>
</feature>
<reference evidence="2 3" key="1">
    <citation type="submission" date="2018-04" db="EMBL/GenBank/DDBJ databases">
        <title>Genomic Encyclopedia of Archaeal and Bacterial Type Strains, Phase II (KMG-II): from individual species to whole genera.</title>
        <authorList>
            <person name="Goeker M."/>
        </authorList>
    </citation>
    <scope>NUCLEOTIDE SEQUENCE [LARGE SCALE GENOMIC DNA]</scope>
    <source>
        <strain evidence="2 3">DSM 23082</strain>
    </source>
</reference>
<keyword evidence="3" id="KW-1185">Reference proteome</keyword>
<feature type="transmembrane region" description="Helical" evidence="1">
    <location>
        <begin position="162"/>
        <end position="181"/>
    </location>
</feature>
<evidence type="ECO:0000256" key="1">
    <source>
        <dbReference type="SAM" id="Phobius"/>
    </source>
</evidence>
<gene>
    <name evidence="2" type="ORF">C8P64_2359</name>
</gene>
<feature type="transmembrane region" description="Helical" evidence="1">
    <location>
        <begin position="224"/>
        <end position="242"/>
    </location>
</feature>
<keyword evidence="1" id="KW-1133">Transmembrane helix</keyword>
<protein>
    <recommendedName>
        <fullName evidence="4">UbiA prenyltransferase family protein</fullName>
    </recommendedName>
</protein>
<dbReference type="OrthoDB" id="1467772at2"/>
<feature type="transmembrane region" description="Helical" evidence="1">
    <location>
        <begin position="129"/>
        <end position="150"/>
    </location>
</feature>
<name>A0A2T6ADP5_9FLAO</name>
<proteinExistence type="predicted"/>
<accession>A0A2T6ADP5</accession>
<feature type="transmembrane region" description="Helical" evidence="1">
    <location>
        <begin position="254"/>
        <end position="275"/>
    </location>
</feature>
<comment type="caution">
    <text evidence="2">The sequence shown here is derived from an EMBL/GenBank/DDBJ whole genome shotgun (WGS) entry which is preliminary data.</text>
</comment>
<dbReference type="AlphaFoldDB" id="A0A2T6ADP5"/>
<evidence type="ECO:0008006" key="4">
    <source>
        <dbReference type="Google" id="ProtNLM"/>
    </source>
</evidence>